<dbReference type="PANTHER" id="PTHR37904:SF2">
    <property type="entry name" value="OS10G0566900 PROTEIN"/>
    <property type="match status" value="1"/>
</dbReference>
<dbReference type="OrthoDB" id="2018540at2759"/>
<reference evidence="2" key="2">
    <citation type="submission" date="2025-08" db="UniProtKB">
        <authorList>
            <consortium name="RefSeq"/>
        </authorList>
    </citation>
    <scope>IDENTIFICATION</scope>
    <source>
        <tissue evidence="2">Leaf</tissue>
    </source>
</reference>
<sequence>MFCVVAAGRLHFLRMEAVIRKWQQKFRKAKEEMNKWEALQVGWFSRFSKASSIIQRLEAIQNPGSYGALRCVKGIEDAVLQKQMDQLETTLLSMRNDLEEFRGCVLTFEKLHREGSQLLKMEQSKKRIEERIGVKPCIADCLKGLSLLYEMHQSEYHLKCSILSALSCLVLKPSPGDLVALQYLVVDQPNILNNEVQHIFDVIFAEDIK</sequence>
<dbReference type="InterPro" id="IPR029159">
    <property type="entry name" value="CA109-like"/>
</dbReference>
<dbReference type="Pfam" id="PF15011">
    <property type="entry name" value="CA109-like"/>
    <property type="match status" value="1"/>
</dbReference>
<dbReference type="InterPro" id="IPR038985">
    <property type="entry name" value="OPRN-like"/>
</dbReference>
<dbReference type="Proteomes" id="UP000504610">
    <property type="component" value="Chromosome 4"/>
</dbReference>
<dbReference type="PANTHER" id="PTHR37904">
    <property type="entry name" value="OS10G0566900 PROTEIN"/>
    <property type="match status" value="1"/>
</dbReference>
<dbReference type="KEGG" id="rsz:108848338"/>
<dbReference type="RefSeq" id="XP_018477175.2">
    <property type="nucleotide sequence ID" value="XM_018621673.2"/>
</dbReference>
<evidence type="ECO:0000313" key="2">
    <source>
        <dbReference type="RefSeq" id="XP_018477175.2"/>
    </source>
</evidence>
<protein>
    <submittedName>
        <fullName evidence="2">Uncharacterized protein At5g43822</fullName>
    </submittedName>
</protein>
<accession>A0A6J0MXI1</accession>
<name>A0A6J0MXI1_RAPSA</name>
<dbReference type="GeneID" id="108848338"/>
<gene>
    <name evidence="2" type="primary">LOC108848338</name>
</gene>
<evidence type="ECO:0000313" key="1">
    <source>
        <dbReference type="Proteomes" id="UP000504610"/>
    </source>
</evidence>
<reference evidence="1" key="1">
    <citation type="journal article" date="2019" name="Database">
        <title>The radish genome database (RadishGD): an integrated information resource for radish genomics.</title>
        <authorList>
            <person name="Yu H.J."/>
            <person name="Baek S."/>
            <person name="Lee Y.J."/>
            <person name="Cho A."/>
            <person name="Mun J.H."/>
        </authorList>
    </citation>
    <scope>NUCLEOTIDE SEQUENCE [LARGE SCALE GENOMIC DNA]</scope>
    <source>
        <strain evidence="1">cv. WK10039</strain>
    </source>
</reference>
<keyword evidence="1" id="KW-1185">Reference proteome</keyword>
<organism evidence="1 2">
    <name type="scientific">Raphanus sativus</name>
    <name type="common">Radish</name>
    <name type="synonym">Raphanus raphanistrum var. sativus</name>
    <dbReference type="NCBI Taxonomy" id="3726"/>
    <lineage>
        <taxon>Eukaryota</taxon>
        <taxon>Viridiplantae</taxon>
        <taxon>Streptophyta</taxon>
        <taxon>Embryophyta</taxon>
        <taxon>Tracheophyta</taxon>
        <taxon>Spermatophyta</taxon>
        <taxon>Magnoliopsida</taxon>
        <taxon>eudicotyledons</taxon>
        <taxon>Gunneridae</taxon>
        <taxon>Pentapetalae</taxon>
        <taxon>rosids</taxon>
        <taxon>malvids</taxon>
        <taxon>Brassicales</taxon>
        <taxon>Brassicaceae</taxon>
        <taxon>Brassiceae</taxon>
        <taxon>Raphanus</taxon>
    </lineage>
</organism>
<proteinExistence type="predicted"/>
<dbReference type="AlphaFoldDB" id="A0A6J0MXI1"/>